<evidence type="ECO:0000313" key="5">
    <source>
        <dbReference type="Proteomes" id="UP000465607"/>
    </source>
</evidence>
<dbReference type="RefSeq" id="WP_055272587.1">
    <property type="nucleotide sequence ID" value="NZ_CZAJ01000002.1"/>
</dbReference>
<gene>
    <name evidence="2" type="ORF">ERS852497_00455</name>
    <name evidence="3" type="ORF">GKE44_05625</name>
</gene>
<evidence type="ECO:0000313" key="2">
    <source>
        <dbReference type="EMBL" id="CUO68164.1"/>
    </source>
</evidence>
<proteinExistence type="predicted"/>
<dbReference type="Proteomes" id="UP000465607">
    <property type="component" value="Unassembled WGS sequence"/>
</dbReference>
<organism evidence="2 4">
    <name type="scientific">Agathobacter rectalis</name>
    <dbReference type="NCBI Taxonomy" id="39491"/>
    <lineage>
        <taxon>Bacteria</taxon>
        <taxon>Bacillati</taxon>
        <taxon>Bacillota</taxon>
        <taxon>Clostridia</taxon>
        <taxon>Lachnospirales</taxon>
        <taxon>Lachnospiraceae</taxon>
        <taxon>Agathobacter</taxon>
    </lineage>
</organism>
<dbReference type="AlphaFoldDB" id="A0A174GZW1"/>
<evidence type="ECO:0000259" key="1">
    <source>
        <dbReference type="Pfam" id="PF07510"/>
    </source>
</evidence>
<evidence type="ECO:0000313" key="3">
    <source>
        <dbReference type="EMBL" id="MSD26649.1"/>
    </source>
</evidence>
<dbReference type="Pfam" id="PF07510">
    <property type="entry name" value="GmrSD_C"/>
    <property type="match status" value="1"/>
</dbReference>
<dbReference type="EMBL" id="WKQV01000005">
    <property type="protein sequence ID" value="MSD26649.1"/>
    <property type="molecule type" value="Genomic_DNA"/>
</dbReference>
<reference evidence="3 5" key="2">
    <citation type="journal article" date="2019" name="Nat. Med.">
        <title>A library of human gut bacterial isolates paired with longitudinal multiomics data enables mechanistic microbiome research.</title>
        <authorList>
            <person name="Poyet M."/>
            <person name="Groussin M."/>
            <person name="Gibbons S.M."/>
            <person name="Avila-Pacheco J."/>
            <person name="Jiang X."/>
            <person name="Kearney S.M."/>
            <person name="Perrotta A.R."/>
            <person name="Berdy B."/>
            <person name="Zhao S."/>
            <person name="Lieberman T.D."/>
            <person name="Swanson P.K."/>
            <person name="Smith M."/>
            <person name="Roesemann S."/>
            <person name="Alexander J.E."/>
            <person name="Rich S.A."/>
            <person name="Livny J."/>
            <person name="Vlamakis H."/>
            <person name="Clish C."/>
            <person name="Bullock K."/>
            <person name="Deik A."/>
            <person name="Scott J."/>
            <person name="Pierce K.A."/>
            <person name="Xavier R.J."/>
            <person name="Alm E.J."/>
        </authorList>
    </citation>
    <scope>NUCLEOTIDE SEQUENCE [LARGE SCALE GENOMIC DNA]</scope>
    <source>
        <strain evidence="3 5">BIOML-A5</strain>
    </source>
</reference>
<feature type="domain" description="GmrSD restriction endonucleases C-terminal" evidence="1">
    <location>
        <begin position="20"/>
        <end position="78"/>
    </location>
</feature>
<reference evidence="2 4" key="1">
    <citation type="submission" date="2015-09" db="EMBL/GenBank/DDBJ databases">
        <authorList>
            <consortium name="Pathogen Informatics"/>
        </authorList>
    </citation>
    <scope>NUCLEOTIDE SEQUENCE [LARGE SCALE GENOMIC DNA]</scope>
    <source>
        <strain evidence="2 4">2789STDY5834884</strain>
    </source>
</reference>
<protein>
    <submittedName>
        <fullName evidence="3">DUF1524 domain-containing protein</fullName>
    </submittedName>
    <submittedName>
        <fullName evidence="2">Protein of uncharacterized function (DUF1524)</fullName>
    </submittedName>
</protein>
<evidence type="ECO:0000313" key="4">
    <source>
        <dbReference type="Proteomes" id="UP000095602"/>
    </source>
</evidence>
<dbReference type="InterPro" id="IPR011089">
    <property type="entry name" value="GmrSD_C"/>
</dbReference>
<sequence>MSVASGMKYVMYEPDATIKEKIEHIGNKLPFEKKLNIVAGNGYFGKKKKEYTASKIVITKAMGTSDVMDWNLESITKRDIRVSDEVVKIMNGWNNEYLNTSVSVGKAGKPSEEELAQIEKFKKNGWI</sequence>
<name>A0A174GZW1_9FIRM</name>
<dbReference type="EMBL" id="CZAJ01000002">
    <property type="protein sequence ID" value="CUO68164.1"/>
    <property type="molecule type" value="Genomic_DNA"/>
</dbReference>
<accession>A0A174GZW1</accession>
<dbReference type="Proteomes" id="UP000095602">
    <property type="component" value="Unassembled WGS sequence"/>
</dbReference>